<keyword evidence="5" id="KW-0256">Endoplasmic reticulum</keyword>
<dbReference type="AlphaFoldDB" id="A0AAW0QWA5"/>
<accession>A0AAW0QWA5</accession>
<comment type="caution">
    <text evidence="10">The sequence shown here is derived from an EMBL/GenBank/DDBJ whole genome shotgun (WGS) entry which is preliminary data.</text>
</comment>
<feature type="transmembrane region" description="Helical" evidence="9">
    <location>
        <begin position="70"/>
        <end position="91"/>
    </location>
</feature>
<evidence type="ECO:0000256" key="8">
    <source>
        <dbReference type="ARBA" id="ARBA00045608"/>
    </source>
</evidence>
<feature type="transmembrane region" description="Helical" evidence="9">
    <location>
        <begin position="44"/>
        <end position="63"/>
    </location>
</feature>
<evidence type="ECO:0000256" key="3">
    <source>
        <dbReference type="ARBA" id="ARBA00017057"/>
    </source>
</evidence>
<dbReference type="Proteomes" id="UP001392437">
    <property type="component" value="Unassembled WGS sequence"/>
</dbReference>
<evidence type="ECO:0000256" key="5">
    <source>
        <dbReference type="ARBA" id="ARBA00022824"/>
    </source>
</evidence>
<dbReference type="EMBL" id="JAQQWP010000006">
    <property type="protein sequence ID" value="KAK8114645.1"/>
    <property type="molecule type" value="Genomic_DNA"/>
</dbReference>
<dbReference type="Pfam" id="PF06703">
    <property type="entry name" value="SPC25"/>
    <property type="match status" value="1"/>
</dbReference>
<keyword evidence="6 9" id="KW-1133">Transmembrane helix</keyword>
<dbReference type="PANTHER" id="PTHR13085">
    <property type="entry name" value="MICROSOMAL SIGNAL PEPTIDASE 25 KDA SUBUNIT"/>
    <property type="match status" value="1"/>
</dbReference>
<proteinExistence type="inferred from homology"/>
<reference evidence="10 11" key="1">
    <citation type="submission" date="2023-01" db="EMBL/GenBank/DDBJ databases">
        <title>Analysis of 21 Apiospora genomes using comparative genomics revels a genus with tremendous synthesis potential of carbohydrate active enzymes and secondary metabolites.</title>
        <authorList>
            <person name="Sorensen T."/>
        </authorList>
    </citation>
    <scope>NUCLEOTIDE SEQUENCE [LARGE SCALE GENOMIC DNA]</scope>
    <source>
        <strain evidence="10 11">CBS 117206</strain>
    </source>
</reference>
<evidence type="ECO:0000256" key="2">
    <source>
        <dbReference type="ARBA" id="ARBA00007324"/>
    </source>
</evidence>
<evidence type="ECO:0000313" key="11">
    <source>
        <dbReference type="Proteomes" id="UP001392437"/>
    </source>
</evidence>
<dbReference type="GO" id="GO:0006465">
    <property type="term" value="P:signal peptide processing"/>
    <property type="evidence" value="ECO:0007669"/>
    <property type="project" value="InterPro"/>
</dbReference>
<organism evidence="10 11">
    <name type="scientific">Apiospora kogelbergensis</name>
    <dbReference type="NCBI Taxonomy" id="1337665"/>
    <lineage>
        <taxon>Eukaryota</taxon>
        <taxon>Fungi</taxon>
        <taxon>Dikarya</taxon>
        <taxon>Ascomycota</taxon>
        <taxon>Pezizomycotina</taxon>
        <taxon>Sordariomycetes</taxon>
        <taxon>Xylariomycetidae</taxon>
        <taxon>Amphisphaeriales</taxon>
        <taxon>Apiosporaceae</taxon>
        <taxon>Apiospora</taxon>
    </lineage>
</organism>
<comment type="subcellular location">
    <subcellularLocation>
        <location evidence="1">Endoplasmic reticulum membrane</location>
        <topology evidence="1">Multi-pass membrane protein</topology>
    </subcellularLocation>
</comment>
<dbReference type="PANTHER" id="PTHR13085:SF0">
    <property type="entry name" value="SIGNAL PEPTIDASE COMPLEX SUBUNIT 2"/>
    <property type="match status" value="1"/>
</dbReference>
<evidence type="ECO:0000313" key="10">
    <source>
        <dbReference type="EMBL" id="KAK8114645.1"/>
    </source>
</evidence>
<sequence length="227" mass="24604">MATQEKIAVHNLADLKNTSDDAIPNYLNSLKFKQNHSLVDTRLVLGYSAFVIAGACFAWDYKFGFENTKLYTAVAVAVYTLVNTILTYWIAFVEKGIVYQGTTPNGEKISIATSADKNIPIYKMKITTTSKGGKPSHLELQKPFTEWFDAAGHFIVPPFQSMLATSVPLIATADPKRVAATVAAQGSASDFVNMNQDVLNALATDEDLGVATSADTASGKKSKRRKA</sequence>
<gene>
    <name evidence="10" type="ORF">PG999_006714</name>
</gene>
<dbReference type="GO" id="GO:0045047">
    <property type="term" value="P:protein targeting to ER"/>
    <property type="evidence" value="ECO:0007669"/>
    <property type="project" value="TreeGrafter"/>
</dbReference>
<comment type="similarity">
    <text evidence="2">Belongs to the SPCS2 family.</text>
</comment>
<keyword evidence="4 9" id="KW-0812">Transmembrane</keyword>
<evidence type="ECO:0000256" key="1">
    <source>
        <dbReference type="ARBA" id="ARBA00004477"/>
    </source>
</evidence>
<dbReference type="GO" id="GO:0005787">
    <property type="term" value="C:signal peptidase complex"/>
    <property type="evidence" value="ECO:0007669"/>
    <property type="project" value="InterPro"/>
</dbReference>
<evidence type="ECO:0000256" key="9">
    <source>
        <dbReference type="SAM" id="Phobius"/>
    </source>
</evidence>
<evidence type="ECO:0000256" key="7">
    <source>
        <dbReference type="ARBA" id="ARBA00023136"/>
    </source>
</evidence>
<comment type="function">
    <text evidence="8">Component of the signal peptidase complex (SPC) which catalyzes the cleavage of N-terminal signal sequences from nascent proteins as they are translocated into the lumen of the endoplasmic reticulum. Enhances the enzymatic activity of SPC and facilitates the interactions between different components of the translocation site.</text>
</comment>
<keyword evidence="7 9" id="KW-0472">Membrane</keyword>
<name>A0AAW0QWA5_9PEZI</name>
<evidence type="ECO:0000256" key="4">
    <source>
        <dbReference type="ARBA" id="ARBA00022692"/>
    </source>
</evidence>
<dbReference type="InterPro" id="IPR009582">
    <property type="entry name" value="Spc2/SPCS2"/>
</dbReference>
<evidence type="ECO:0000256" key="6">
    <source>
        <dbReference type="ARBA" id="ARBA00022989"/>
    </source>
</evidence>
<protein>
    <recommendedName>
        <fullName evidence="3">Signal peptidase complex subunit 2</fullName>
    </recommendedName>
</protein>
<keyword evidence="11" id="KW-1185">Reference proteome</keyword>